<gene>
    <name evidence="2" type="ORF">KEF29_21265</name>
</gene>
<dbReference type="Gene3D" id="3.10.28.10">
    <property type="entry name" value="Homing endonucleases"/>
    <property type="match status" value="1"/>
</dbReference>
<sequence length="356" mass="38913">MGDLVAAAADDGFAGIPREVMRIRFVSGRIIEAALDQQWVVQRRTGRQAWECKRTDALTLGDRVPFPLAADHFGTEGQARDGYFVGAMLGDGGMTSCTPEFHGDPSDGAVAFMRDFAADHGCGVREIPQGSIVRLRFPFKAGQRNPITDCLRRFGIWGQRCDEKRLPDAQLSRDFWIGCLSGLVDTDGCVRERINSRGTVHGSVEFATVSPLLAAQVSDALLRLGVANRVRVVDRRQGQGHSINGYAVVSRRPIQIVEVSRATSLVRLAGLLDLRIGYKATRLERLMCMVGHVAPARSEMHGYDESVALDRVKSISSVGIRRVYGVVASRSGLFVVNGLVTAAGHHIGRHEPVIRR</sequence>
<organism evidence="2 3">
    <name type="scientific">Streptomyces tuirus</name>
    <dbReference type="NCBI Taxonomy" id="68278"/>
    <lineage>
        <taxon>Bacteria</taxon>
        <taxon>Bacillati</taxon>
        <taxon>Actinomycetota</taxon>
        <taxon>Actinomycetes</taxon>
        <taxon>Kitasatosporales</taxon>
        <taxon>Streptomycetaceae</taxon>
        <taxon>Streptomyces</taxon>
    </lineage>
</organism>
<reference evidence="2 3" key="1">
    <citation type="submission" date="2021-04" db="EMBL/GenBank/DDBJ databases">
        <title>Characterization of the biosynthetic gene cluster of new lipopeptides with antitumor activity in the genome of the marine Streptomyces PHM034.</title>
        <authorList>
            <person name="Ceniceros A."/>
            <person name="Canedo L."/>
            <person name="Mendez C."/>
            <person name="Olano C."/>
            <person name="Schleissner C."/>
            <person name="Cuevas C."/>
            <person name="De La Calle F."/>
            <person name="Salas J.A."/>
        </authorList>
    </citation>
    <scope>NUCLEOTIDE SEQUENCE [LARGE SCALE GENOMIC DNA]</scope>
    <source>
        <strain evidence="2 3">PHM034</strain>
    </source>
</reference>
<evidence type="ECO:0000313" key="3">
    <source>
        <dbReference type="Proteomes" id="UP000682308"/>
    </source>
</evidence>
<dbReference type="GO" id="GO:0004519">
    <property type="term" value="F:endonuclease activity"/>
    <property type="evidence" value="ECO:0007669"/>
    <property type="project" value="InterPro"/>
</dbReference>
<protein>
    <recommendedName>
        <fullName evidence="1">DOD-type homing endonuclease domain-containing protein</fullName>
    </recommendedName>
</protein>
<dbReference type="EMBL" id="JAGTPG010000002">
    <property type="protein sequence ID" value="MBR8641041.1"/>
    <property type="molecule type" value="Genomic_DNA"/>
</dbReference>
<name>A0A941J3U8_9ACTN</name>
<dbReference type="AlphaFoldDB" id="A0A941J3U8"/>
<dbReference type="Pfam" id="PF14528">
    <property type="entry name" value="LAGLIDADG_3"/>
    <property type="match status" value="1"/>
</dbReference>
<keyword evidence="3" id="KW-1185">Reference proteome</keyword>
<evidence type="ECO:0000313" key="2">
    <source>
        <dbReference type="EMBL" id="MBR8641041.1"/>
    </source>
</evidence>
<dbReference type="InterPro" id="IPR004042">
    <property type="entry name" value="Intein_endonuc_central"/>
</dbReference>
<accession>A0A941J3U8</accession>
<evidence type="ECO:0000259" key="1">
    <source>
        <dbReference type="PROSITE" id="PS50819"/>
    </source>
</evidence>
<feature type="domain" description="DOD-type homing endonuclease" evidence="1">
    <location>
        <begin position="84"/>
        <end position="226"/>
    </location>
</feature>
<dbReference type="Proteomes" id="UP000682308">
    <property type="component" value="Unassembled WGS sequence"/>
</dbReference>
<dbReference type="InterPro" id="IPR036844">
    <property type="entry name" value="Hint_dom_sf"/>
</dbReference>
<dbReference type="SUPFAM" id="SSF55608">
    <property type="entry name" value="Homing endonucleases"/>
    <property type="match status" value="1"/>
</dbReference>
<dbReference type="PROSITE" id="PS50819">
    <property type="entry name" value="INTEIN_ENDONUCLEASE"/>
    <property type="match status" value="1"/>
</dbReference>
<dbReference type="InterPro" id="IPR027434">
    <property type="entry name" value="Homing_endonucl"/>
</dbReference>
<dbReference type="SUPFAM" id="SSF51294">
    <property type="entry name" value="Hedgehog/intein (Hint) domain"/>
    <property type="match status" value="1"/>
</dbReference>
<proteinExistence type="predicted"/>
<dbReference type="InterPro" id="IPR004860">
    <property type="entry name" value="LAGLIDADG_dom"/>
</dbReference>
<comment type="caution">
    <text evidence="2">The sequence shown here is derived from an EMBL/GenBank/DDBJ whole genome shotgun (WGS) entry which is preliminary data.</text>
</comment>